<accession>A0A834TR15</accession>
<reference evidence="1" key="1">
    <citation type="submission" date="2020-09" db="EMBL/GenBank/DDBJ databases">
        <title>Genome-Enabled Discovery of Anthraquinone Biosynthesis in Senna tora.</title>
        <authorList>
            <person name="Kang S.-H."/>
            <person name="Pandey R.P."/>
            <person name="Lee C.-M."/>
            <person name="Sim J.-S."/>
            <person name="Jeong J.-T."/>
            <person name="Choi B.-S."/>
            <person name="Jung M."/>
            <person name="Ginzburg D."/>
            <person name="Zhao K."/>
            <person name="Won S.Y."/>
            <person name="Oh T.-J."/>
            <person name="Yu Y."/>
            <person name="Kim N.-H."/>
            <person name="Lee O.R."/>
            <person name="Lee T.-H."/>
            <person name="Bashyal P."/>
            <person name="Kim T.-S."/>
            <person name="Lee W.-H."/>
            <person name="Kawkins C."/>
            <person name="Kim C.-K."/>
            <person name="Kim J.S."/>
            <person name="Ahn B.O."/>
            <person name="Rhee S.Y."/>
            <person name="Sohng J.K."/>
        </authorList>
    </citation>
    <scope>NUCLEOTIDE SEQUENCE</scope>
    <source>
        <tissue evidence="1">Leaf</tissue>
    </source>
</reference>
<name>A0A834TR15_9FABA</name>
<gene>
    <name evidence="1" type="ORF">G2W53_017531</name>
</gene>
<proteinExistence type="predicted"/>
<evidence type="ECO:0000313" key="2">
    <source>
        <dbReference type="Proteomes" id="UP000634136"/>
    </source>
</evidence>
<comment type="caution">
    <text evidence="1">The sequence shown here is derived from an EMBL/GenBank/DDBJ whole genome shotgun (WGS) entry which is preliminary data.</text>
</comment>
<evidence type="ECO:0000313" key="1">
    <source>
        <dbReference type="EMBL" id="KAF7826367.1"/>
    </source>
</evidence>
<dbReference type="AlphaFoldDB" id="A0A834TR15"/>
<protein>
    <submittedName>
        <fullName evidence="1">Uncharacterized protein</fullName>
    </submittedName>
</protein>
<dbReference type="EMBL" id="JAAIUW010000006">
    <property type="protein sequence ID" value="KAF7826367.1"/>
    <property type="molecule type" value="Genomic_DNA"/>
</dbReference>
<keyword evidence="2" id="KW-1185">Reference proteome</keyword>
<organism evidence="1 2">
    <name type="scientific">Senna tora</name>
    <dbReference type="NCBI Taxonomy" id="362788"/>
    <lineage>
        <taxon>Eukaryota</taxon>
        <taxon>Viridiplantae</taxon>
        <taxon>Streptophyta</taxon>
        <taxon>Embryophyta</taxon>
        <taxon>Tracheophyta</taxon>
        <taxon>Spermatophyta</taxon>
        <taxon>Magnoliopsida</taxon>
        <taxon>eudicotyledons</taxon>
        <taxon>Gunneridae</taxon>
        <taxon>Pentapetalae</taxon>
        <taxon>rosids</taxon>
        <taxon>fabids</taxon>
        <taxon>Fabales</taxon>
        <taxon>Fabaceae</taxon>
        <taxon>Caesalpinioideae</taxon>
        <taxon>Cassia clade</taxon>
        <taxon>Senna</taxon>
    </lineage>
</organism>
<sequence>MIIGKNWDTSHEWGEFKWRRTTWLLQWLSTVVRVWRLGGYGGLGEEGLEKKKMEVSSDREKLGLGV</sequence>
<dbReference type="Proteomes" id="UP000634136">
    <property type="component" value="Unassembled WGS sequence"/>
</dbReference>